<accession>A0AAV5KC16</accession>
<keyword evidence="4" id="KW-0134">Cell wall</keyword>
<evidence type="ECO:0000256" key="3">
    <source>
        <dbReference type="ARBA" id="ARBA00012736"/>
    </source>
</evidence>
<dbReference type="InterPro" id="IPR012334">
    <property type="entry name" value="Pectin_lyas_fold"/>
</dbReference>
<comment type="caution">
    <text evidence="15">The sequence shown here is derived from an EMBL/GenBank/DDBJ whole genome shotgun (WGS) entry which is preliminary data.</text>
</comment>
<organism evidence="15 16">
    <name type="scientific">Rubroshorea leprosula</name>
    <dbReference type="NCBI Taxonomy" id="152421"/>
    <lineage>
        <taxon>Eukaryota</taxon>
        <taxon>Viridiplantae</taxon>
        <taxon>Streptophyta</taxon>
        <taxon>Embryophyta</taxon>
        <taxon>Tracheophyta</taxon>
        <taxon>Spermatophyta</taxon>
        <taxon>Magnoliopsida</taxon>
        <taxon>eudicotyledons</taxon>
        <taxon>Gunneridae</taxon>
        <taxon>Pentapetalae</taxon>
        <taxon>rosids</taxon>
        <taxon>malvids</taxon>
        <taxon>Malvales</taxon>
        <taxon>Dipterocarpaceae</taxon>
        <taxon>Rubroshorea</taxon>
    </lineage>
</organism>
<feature type="signal peptide" evidence="14">
    <location>
        <begin position="1"/>
        <end position="24"/>
    </location>
</feature>
<keyword evidence="14" id="KW-0732">Signal</keyword>
<evidence type="ECO:0000313" key="15">
    <source>
        <dbReference type="EMBL" id="GKV22101.1"/>
    </source>
</evidence>
<evidence type="ECO:0000256" key="8">
    <source>
        <dbReference type="ARBA" id="ARBA00023316"/>
    </source>
</evidence>
<evidence type="ECO:0000256" key="11">
    <source>
        <dbReference type="ARBA" id="ARBA00070098"/>
    </source>
</evidence>
<name>A0AAV5KC16_9ROSI</name>
<evidence type="ECO:0000256" key="5">
    <source>
        <dbReference type="ARBA" id="ARBA00022525"/>
    </source>
</evidence>
<dbReference type="GO" id="GO:0005975">
    <property type="term" value="P:carbohydrate metabolic process"/>
    <property type="evidence" value="ECO:0007669"/>
    <property type="project" value="InterPro"/>
</dbReference>
<dbReference type="InterPro" id="IPR006626">
    <property type="entry name" value="PbH1"/>
</dbReference>
<evidence type="ECO:0000256" key="4">
    <source>
        <dbReference type="ARBA" id="ARBA00022512"/>
    </source>
</evidence>
<dbReference type="GO" id="GO:0071555">
    <property type="term" value="P:cell wall organization"/>
    <property type="evidence" value="ECO:0007669"/>
    <property type="project" value="UniProtKB-KW"/>
</dbReference>
<feature type="active site" evidence="12">
    <location>
        <position position="240"/>
    </location>
</feature>
<keyword evidence="6 13" id="KW-0378">Hydrolase</keyword>
<dbReference type="Pfam" id="PF00295">
    <property type="entry name" value="Glyco_hydro_28"/>
    <property type="match status" value="1"/>
</dbReference>
<evidence type="ECO:0000256" key="10">
    <source>
        <dbReference type="ARBA" id="ARBA00060133"/>
    </source>
</evidence>
<dbReference type="EMBL" id="BPVZ01000059">
    <property type="protein sequence ID" value="GKV22101.1"/>
    <property type="molecule type" value="Genomic_DNA"/>
</dbReference>
<evidence type="ECO:0000313" key="16">
    <source>
        <dbReference type="Proteomes" id="UP001054252"/>
    </source>
</evidence>
<dbReference type="Gene3D" id="2.160.20.10">
    <property type="entry name" value="Single-stranded right-handed beta-helix, Pectin lyase-like"/>
    <property type="match status" value="1"/>
</dbReference>
<gene>
    <name evidence="15" type="ORF">SLEP1_g31997</name>
</gene>
<feature type="chain" id="PRO_5043853962" description="Polygalacturonase" evidence="14">
    <location>
        <begin position="25"/>
        <end position="391"/>
    </location>
</feature>
<evidence type="ECO:0000256" key="2">
    <source>
        <dbReference type="ARBA" id="ARBA00008834"/>
    </source>
</evidence>
<comment type="catalytic activity">
    <reaction evidence="9">
        <text>(1,4-alpha-D-galacturonosyl)n+m + H2O = (1,4-alpha-D-galacturonosyl)n + (1,4-alpha-D-galacturonosyl)m.</text>
        <dbReference type="EC" id="3.2.1.15"/>
    </reaction>
</comment>
<dbReference type="AlphaFoldDB" id="A0AAV5KC16"/>
<dbReference type="PANTHER" id="PTHR31375">
    <property type="match status" value="1"/>
</dbReference>
<comment type="similarity">
    <text evidence="2 13">Belongs to the glycosyl hydrolase 28 family.</text>
</comment>
<dbReference type="InterPro" id="IPR000743">
    <property type="entry name" value="Glyco_hydro_28"/>
</dbReference>
<reference evidence="15 16" key="1">
    <citation type="journal article" date="2021" name="Commun. Biol.">
        <title>The genome of Shorea leprosula (Dipterocarpaceae) highlights the ecological relevance of drought in aseasonal tropical rainforests.</title>
        <authorList>
            <person name="Ng K.K.S."/>
            <person name="Kobayashi M.J."/>
            <person name="Fawcett J.A."/>
            <person name="Hatakeyama M."/>
            <person name="Paape T."/>
            <person name="Ng C.H."/>
            <person name="Ang C.C."/>
            <person name="Tnah L.H."/>
            <person name="Lee C.T."/>
            <person name="Nishiyama T."/>
            <person name="Sese J."/>
            <person name="O'Brien M.J."/>
            <person name="Copetti D."/>
            <person name="Mohd Noor M.I."/>
            <person name="Ong R.C."/>
            <person name="Putra M."/>
            <person name="Sireger I.Z."/>
            <person name="Indrioko S."/>
            <person name="Kosugi Y."/>
            <person name="Izuno A."/>
            <person name="Isagi Y."/>
            <person name="Lee S.L."/>
            <person name="Shimizu K.K."/>
        </authorList>
    </citation>
    <scope>NUCLEOTIDE SEQUENCE [LARGE SCALE GENOMIC DNA]</scope>
    <source>
        <strain evidence="15">214</strain>
    </source>
</reference>
<keyword evidence="7 13" id="KW-0326">Glycosidase</keyword>
<dbReference type="InterPro" id="IPR011050">
    <property type="entry name" value="Pectin_lyase_fold/virulence"/>
</dbReference>
<keyword evidence="8" id="KW-0961">Cell wall biogenesis/degradation</keyword>
<evidence type="ECO:0000256" key="12">
    <source>
        <dbReference type="PROSITE-ProRule" id="PRU10052"/>
    </source>
</evidence>
<keyword evidence="16" id="KW-1185">Reference proteome</keyword>
<dbReference type="PROSITE" id="PS00502">
    <property type="entry name" value="POLYGALACTURONASE"/>
    <property type="match status" value="1"/>
</dbReference>
<comment type="subcellular location">
    <subcellularLocation>
        <location evidence="1">Secreted</location>
        <location evidence="1">Cell wall</location>
    </subcellularLocation>
</comment>
<dbReference type="SMART" id="SM00710">
    <property type="entry name" value="PbH1"/>
    <property type="match status" value="6"/>
</dbReference>
<sequence>MLKLLSFNLLFVFCFTGLFTLSDAALTYNVLSYGARGDGNTDSTQAFLRAWSSACSSRSSAIVYVPWGTFLIKPIAFNGPCKSQIVFRIAGKIVAPWDYRTLGSAGYWILFYKVNNLHISGGTFDARGSAFWYCRQSGESCPPGVMSISFTVCNNVAVSGLTSLNSQLFHIAVDQCNNIIFHNTKINAPSWSLNTDGIHVQSSTFVTIFRGNIQTGDDCISIGPGSKHIWVERIACGPGHGISVGSLAESTNEDGVQNITVTGCILTGTENGVRIKTWARSSNGFARNINFRNIIVKNVYNPIIIDQNYCPSNKNCPNQSSGVKIREVKFSNIRGTSASQVVMNFVCSPSNPCQGIHVQDIRLSYVNGYAKSYCKNAVGSHSGVVVPYSCL</sequence>
<protein>
    <recommendedName>
        <fullName evidence="11">Polygalacturonase</fullName>
        <ecNumber evidence="3">3.2.1.15</ecNumber>
    </recommendedName>
</protein>
<dbReference type="EC" id="3.2.1.15" evidence="3"/>
<comment type="function">
    <text evidence="10">May function in the depolymerization of the pectin in its walls during pollen tube elongation, or in that of the pistil during pollination.</text>
</comment>
<evidence type="ECO:0000256" key="13">
    <source>
        <dbReference type="RuleBase" id="RU361169"/>
    </source>
</evidence>
<evidence type="ECO:0000256" key="6">
    <source>
        <dbReference type="ARBA" id="ARBA00022801"/>
    </source>
</evidence>
<evidence type="ECO:0000256" key="7">
    <source>
        <dbReference type="ARBA" id="ARBA00023295"/>
    </source>
</evidence>
<keyword evidence="5" id="KW-0964">Secreted</keyword>
<dbReference type="GO" id="GO:0004650">
    <property type="term" value="F:polygalacturonase activity"/>
    <property type="evidence" value="ECO:0007669"/>
    <property type="project" value="UniProtKB-EC"/>
</dbReference>
<evidence type="ECO:0000256" key="1">
    <source>
        <dbReference type="ARBA" id="ARBA00004191"/>
    </source>
</evidence>
<evidence type="ECO:0000256" key="9">
    <source>
        <dbReference type="ARBA" id="ARBA00034074"/>
    </source>
</evidence>
<dbReference type="SUPFAM" id="SSF51126">
    <property type="entry name" value="Pectin lyase-like"/>
    <property type="match status" value="1"/>
</dbReference>
<evidence type="ECO:0000256" key="14">
    <source>
        <dbReference type="SAM" id="SignalP"/>
    </source>
</evidence>
<dbReference type="Proteomes" id="UP001054252">
    <property type="component" value="Unassembled WGS sequence"/>
</dbReference>
<dbReference type="FunFam" id="2.160.20.10:FF:000004">
    <property type="entry name" value="Pectin lyase-like superfamily protein"/>
    <property type="match status" value="1"/>
</dbReference>
<proteinExistence type="inferred from homology"/>